<sequence>MTAALEDVAPQCDIDCGNRQRTPQHKLVRVSDGTTLAVEDWCPPTKPEHNVVFLHGFCLSHQEWLNQIGYVTEEFGREVRTIALDYRGHGRSSAADMRTYTISQCANDLAEVLDVLKVEGPVTFVGHSMGGMIVLEYQSLPKAKRPVDPANVILVATAAGHLVQSGIGRLLGTSATAALFDVVHHTPEAAWRLASGAIGAILGRWNSHCPSHQIVAAAIATALATTSVCTAVGFLPSLKGFDQYNTLRAITANTIVVSGGCDVLTPAILSRDLAAAIPACKHLHLPMAGHMIPQEAPAVINRAIAEAIRSTRKPETIGKSRATTQSTRRTRVIAAARATNTFISLAGLVPAADLTEGQHDGVLEA</sequence>
<evidence type="ECO:0000259" key="2">
    <source>
        <dbReference type="Pfam" id="PF12697"/>
    </source>
</evidence>
<dbReference type="RefSeq" id="WP_155921803.1">
    <property type="nucleotide sequence ID" value="NZ_MF600313.1"/>
</dbReference>
<dbReference type="EMBL" id="MF600313">
    <property type="protein sequence ID" value="AVN58329.1"/>
    <property type="molecule type" value="Genomic_DNA"/>
</dbReference>
<dbReference type="Gene3D" id="3.40.50.1820">
    <property type="entry name" value="alpha/beta hydrolase"/>
    <property type="match status" value="1"/>
</dbReference>
<dbReference type="AlphaFoldDB" id="A0A343VR05"/>
<dbReference type="Pfam" id="PF12697">
    <property type="entry name" value="Abhydrolase_6"/>
    <property type="match status" value="1"/>
</dbReference>
<organism evidence="3">
    <name type="scientific">Mycolicibacterium sp. CBMA 213</name>
    <dbReference type="NCBI Taxonomy" id="1968788"/>
    <lineage>
        <taxon>Bacteria</taxon>
        <taxon>Bacillati</taxon>
        <taxon>Actinomycetota</taxon>
        <taxon>Actinomycetes</taxon>
        <taxon>Mycobacteriales</taxon>
        <taxon>Mycobacteriaceae</taxon>
        <taxon>Mycolicibacterium</taxon>
    </lineage>
</organism>
<name>A0A343VR05_9MYCO</name>
<dbReference type="PANTHER" id="PTHR43798:SF31">
    <property type="entry name" value="AB HYDROLASE SUPERFAMILY PROTEIN YCLE"/>
    <property type="match status" value="1"/>
</dbReference>
<keyword evidence="1" id="KW-0378">Hydrolase</keyword>
<accession>A0A343VR05</accession>
<dbReference type="PANTHER" id="PTHR43798">
    <property type="entry name" value="MONOACYLGLYCEROL LIPASE"/>
    <property type="match status" value="1"/>
</dbReference>
<evidence type="ECO:0000256" key="1">
    <source>
        <dbReference type="ARBA" id="ARBA00022801"/>
    </source>
</evidence>
<dbReference type="InterPro" id="IPR000639">
    <property type="entry name" value="Epox_hydrolase-like"/>
</dbReference>
<reference evidence="3" key="1">
    <citation type="journal article" date="2018" name="Front. Microbiol.">
        <title>Beyond the Limits: tRNA Array Units in Mycobacterium Genomes.</title>
        <authorList>
            <person name="Morgado S.M."/>
            <person name="Vicente A.C."/>
        </authorList>
    </citation>
    <scope>NUCLEOTIDE SEQUENCE</scope>
    <source>
        <strain evidence="3">CBMA 213</strain>
        <plasmid evidence="3">pCBMA213_1</plasmid>
    </source>
</reference>
<dbReference type="GO" id="GO:0016691">
    <property type="term" value="F:chloride peroxidase activity"/>
    <property type="evidence" value="ECO:0007669"/>
    <property type="project" value="UniProtKB-EC"/>
</dbReference>
<dbReference type="InterPro" id="IPR000073">
    <property type="entry name" value="AB_hydrolase_1"/>
</dbReference>
<dbReference type="GO" id="GO:0016787">
    <property type="term" value="F:hydrolase activity"/>
    <property type="evidence" value="ECO:0007669"/>
    <property type="project" value="UniProtKB-KW"/>
</dbReference>
<dbReference type="GO" id="GO:0016020">
    <property type="term" value="C:membrane"/>
    <property type="evidence" value="ECO:0007669"/>
    <property type="project" value="TreeGrafter"/>
</dbReference>
<dbReference type="InterPro" id="IPR050266">
    <property type="entry name" value="AB_hydrolase_sf"/>
</dbReference>
<protein>
    <submittedName>
        <fullName evidence="3">Non-heme chloroperoxidase</fullName>
        <ecNumber evidence="3">1.11.1.10</ecNumber>
    </submittedName>
</protein>
<gene>
    <name evidence="3" type="primary">cpo</name>
    <name evidence="3" type="ORF">B5P44_p00034</name>
</gene>
<evidence type="ECO:0000313" key="3">
    <source>
        <dbReference type="EMBL" id="AVN58329.1"/>
    </source>
</evidence>
<dbReference type="PRINTS" id="PR00412">
    <property type="entry name" value="EPOXHYDRLASE"/>
</dbReference>
<feature type="domain" description="AB hydrolase-1" evidence="2">
    <location>
        <begin position="51"/>
        <end position="302"/>
    </location>
</feature>
<proteinExistence type="predicted"/>
<dbReference type="InterPro" id="IPR029058">
    <property type="entry name" value="AB_hydrolase_fold"/>
</dbReference>
<dbReference type="SUPFAM" id="SSF53474">
    <property type="entry name" value="alpha/beta-Hydrolases"/>
    <property type="match status" value="1"/>
</dbReference>
<keyword evidence="3" id="KW-0614">Plasmid</keyword>
<geneLocation type="plasmid" evidence="3">
    <name>pCBMA213_1</name>
</geneLocation>
<dbReference type="PRINTS" id="PR00111">
    <property type="entry name" value="ABHYDROLASE"/>
</dbReference>
<keyword evidence="3" id="KW-0575">Peroxidase</keyword>
<keyword evidence="3" id="KW-0560">Oxidoreductase</keyword>
<dbReference type="EC" id="1.11.1.10" evidence="3"/>